<name>A0AAD5X055_9FUNG</name>
<keyword evidence="1" id="KW-0812">Transmembrane</keyword>
<gene>
    <name evidence="2" type="ORF">HK097_004295</name>
</gene>
<dbReference type="AlphaFoldDB" id="A0AAD5X055"/>
<feature type="transmembrane region" description="Helical" evidence="1">
    <location>
        <begin position="7"/>
        <end position="28"/>
    </location>
</feature>
<dbReference type="EMBL" id="JADGJD010002085">
    <property type="protein sequence ID" value="KAJ3035082.1"/>
    <property type="molecule type" value="Genomic_DNA"/>
</dbReference>
<sequence length="69" mass="7508">MFIIFDILLLIGLALLVLWILALVKVIFAAAGPIIHVLLAAAVVFLALWFLARLCCGGRYSRKRSAAVV</sequence>
<accession>A0AAD5X055</accession>
<protein>
    <submittedName>
        <fullName evidence="2">Uncharacterized protein</fullName>
    </submittedName>
</protein>
<dbReference type="Proteomes" id="UP001212841">
    <property type="component" value="Unassembled WGS sequence"/>
</dbReference>
<reference evidence="2" key="1">
    <citation type="submission" date="2020-05" db="EMBL/GenBank/DDBJ databases">
        <title>Phylogenomic resolution of chytrid fungi.</title>
        <authorList>
            <person name="Stajich J.E."/>
            <person name="Amses K."/>
            <person name="Simmons R."/>
            <person name="Seto K."/>
            <person name="Myers J."/>
            <person name="Bonds A."/>
            <person name="Quandt C.A."/>
            <person name="Barry K."/>
            <person name="Liu P."/>
            <person name="Grigoriev I."/>
            <person name="Longcore J.E."/>
            <person name="James T.Y."/>
        </authorList>
    </citation>
    <scope>NUCLEOTIDE SEQUENCE</scope>
    <source>
        <strain evidence="2">JEL0318</strain>
    </source>
</reference>
<proteinExistence type="predicted"/>
<feature type="transmembrane region" description="Helical" evidence="1">
    <location>
        <begin position="34"/>
        <end position="56"/>
    </location>
</feature>
<comment type="caution">
    <text evidence="2">The sequence shown here is derived from an EMBL/GenBank/DDBJ whole genome shotgun (WGS) entry which is preliminary data.</text>
</comment>
<keyword evidence="1" id="KW-0472">Membrane</keyword>
<evidence type="ECO:0000256" key="1">
    <source>
        <dbReference type="SAM" id="Phobius"/>
    </source>
</evidence>
<evidence type="ECO:0000313" key="3">
    <source>
        <dbReference type="Proteomes" id="UP001212841"/>
    </source>
</evidence>
<keyword evidence="3" id="KW-1185">Reference proteome</keyword>
<keyword evidence="1" id="KW-1133">Transmembrane helix</keyword>
<organism evidence="2 3">
    <name type="scientific">Rhizophlyctis rosea</name>
    <dbReference type="NCBI Taxonomy" id="64517"/>
    <lineage>
        <taxon>Eukaryota</taxon>
        <taxon>Fungi</taxon>
        <taxon>Fungi incertae sedis</taxon>
        <taxon>Chytridiomycota</taxon>
        <taxon>Chytridiomycota incertae sedis</taxon>
        <taxon>Chytridiomycetes</taxon>
        <taxon>Rhizophlyctidales</taxon>
        <taxon>Rhizophlyctidaceae</taxon>
        <taxon>Rhizophlyctis</taxon>
    </lineage>
</organism>
<evidence type="ECO:0000313" key="2">
    <source>
        <dbReference type="EMBL" id="KAJ3035082.1"/>
    </source>
</evidence>